<dbReference type="PANTHER" id="PTHR33221:SF15">
    <property type="entry name" value="HTH-TYPE TRANSCRIPTIONAL REGULATOR YWGB-RELATED"/>
    <property type="match status" value="1"/>
</dbReference>
<dbReference type="PANTHER" id="PTHR33221">
    <property type="entry name" value="WINGED HELIX-TURN-HELIX TRANSCRIPTIONAL REGULATOR, RRF2 FAMILY"/>
    <property type="match status" value="1"/>
</dbReference>
<protein>
    <submittedName>
        <fullName evidence="1">Rrf2 family transcriptional regulator</fullName>
    </submittedName>
</protein>
<dbReference type="EMBL" id="DSVI01000004">
    <property type="protein sequence ID" value="HGT46965.1"/>
    <property type="molecule type" value="Genomic_DNA"/>
</dbReference>
<dbReference type="Gene3D" id="1.10.10.10">
    <property type="entry name" value="Winged helix-like DNA-binding domain superfamily/Winged helix DNA-binding domain"/>
    <property type="match status" value="1"/>
</dbReference>
<dbReference type="Pfam" id="PF02082">
    <property type="entry name" value="Rrf2"/>
    <property type="match status" value="1"/>
</dbReference>
<dbReference type="GO" id="GO:0003700">
    <property type="term" value="F:DNA-binding transcription factor activity"/>
    <property type="evidence" value="ECO:0007669"/>
    <property type="project" value="TreeGrafter"/>
</dbReference>
<accession>A0A832DFB4</accession>
<dbReference type="AlphaFoldDB" id="A0A832DFB4"/>
<sequence length="135" mass="15335">MLKLSKKTEYALMSARYMALNNHGKYVTAREIANSYNLSFELVAKVLQIMAKNNLIKSYQGVKGGYSLNKSSEKISLAEIIKAVEPAYEITECLRNGFEEESCSYFNCCKIKDPLAEVQKKIDKVFMETKLSELI</sequence>
<dbReference type="NCBIfam" id="TIGR00738">
    <property type="entry name" value="rrf2_super"/>
    <property type="match status" value="1"/>
</dbReference>
<dbReference type="InterPro" id="IPR036390">
    <property type="entry name" value="WH_DNA-bd_sf"/>
</dbReference>
<gene>
    <name evidence="1" type="ORF">ENS56_02910</name>
</gene>
<name>A0A832DFB4_9BACT</name>
<dbReference type="PROSITE" id="PS51197">
    <property type="entry name" value="HTH_RRF2_2"/>
    <property type="match status" value="1"/>
</dbReference>
<dbReference type="GO" id="GO:0005829">
    <property type="term" value="C:cytosol"/>
    <property type="evidence" value="ECO:0007669"/>
    <property type="project" value="TreeGrafter"/>
</dbReference>
<dbReference type="InterPro" id="IPR000944">
    <property type="entry name" value="Tscrpt_reg_Rrf2"/>
</dbReference>
<proteinExistence type="predicted"/>
<dbReference type="InterPro" id="IPR036388">
    <property type="entry name" value="WH-like_DNA-bd_sf"/>
</dbReference>
<dbReference type="SUPFAM" id="SSF46785">
    <property type="entry name" value="Winged helix' DNA-binding domain"/>
    <property type="match status" value="1"/>
</dbReference>
<organism evidence="1">
    <name type="scientific">Ignavibacterium album</name>
    <dbReference type="NCBI Taxonomy" id="591197"/>
    <lineage>
        <taxon>Bacteria</taxon>
        <taxon>Pseudomonadati</taxon>
        <taxon>Ignavibacteriota</taxon>
        <taxon>Ignavibacteria</taxon>
        <taxon>Ignavibacteriales</taxon>
        <taxon>Ignavibacteriaceae</taxon>
        <taxon>Ignavibacterium</taxon>
    </lineage>
</organism>
<reference evidence="1" key="1">
    <citation type="journal article" date="2020" name="mSystems">
        <title>Genome- and Community-Level Interaction Insights into Carbon Utilization and Element Cycling Functions of Hydrothermarchaeota in Hydrothermal Sediment.</title>
        <authorList>
            <person name="Zhou Z."/>
            <person name="Liu Y."/>
            <person name="Xu W."/>
            <person name="Pan J."/>
            <person name="Luo Z.H."/>
            <person name="Li M."/>
        </authorList>
    </citation>
    <scope>NUCLEOTIDE SEQUENCE [LARGE SCALE GENOMIC DNA]</scope>
    <source>
        <strain evidence="1">SpSt-500</strain>
    </source>
</reference>
<comment type="caution">
    <text evidence="1">The sequence shown here is derived from an EMBL/GenBank/DDBJ whole genome shotgun (WGS) entry which is preliminary data.</text>
</comment>
<evidence type="ECO:0000313" key="1">
    <source>
        <dbReference type="EMBL" id="HGT46965.1"/>
    </source>
</evidence>